<evidence type="ECO:0000313" key="2">
    <source>
        <dbReference type="EMBL" id="ACY18515.1"/>
    </source>
</evidence>
<dbReference type="RefSeq" id="WP_012831107.1">
    <property type="nucleotide sequence ID" value="NC_013440.1"/>
</dbReference>
<organism evidence="2 3">
    <name type="scientific">Haliangium ochraceum (strain DSM 14365 / JCM 11303 / SMP-2)</name>
    <dbReference type="NCBI Taxonomy" id="502025"/>
    <lineage>
        <taxon>Bacteria</taxon>
        <taxon>Pseudomonadati</taxon>
        <taxon>Myxococcota</taxon>
        <taxon>Polyangia</taxon>
        <taxon>Haliangiales</taxon>
        <taxon>Kofleriaceae</taxon>
        <taxon>Haliangium</taxon>
    </lineage>
</organism>
<dbReference type="Gene3D" id="1.25.40.10">
    <property type="entry name" value="Tetratricopeptide repeat domain"/>
    <property type="match status" value="1"/>
</dbReference>
<keyword evidence="1" id="KW-0472">Membrane</keyword>
<evidence type="ECO:0008006" key="4">
    <source>
        <dbReference type="Google" id="ProtNLM"/>
    </source>
</evidence>
<sequence>MSSSPSSDNSTALARVSDAVSLPAVRDESPSWKLARSLEEARVGEVMMLDQNGNVLSPGRIRWIWARSWMTAGTMGAALGVSSALLLGSVVAGGATVGVYLGAFLWQLRHRLALRRVLSLCASGRREEAQAALDALEQQRLPVHYRPILDMLSGNLAFLQGRFAVALGHYESVIERYRPPEGGHAHPIYWICSFNRVQLLASSGDVERARALRTELDAAPRGAYFEMDRMLTDLLLAFHAGEPDSLEGDLYEWAKAALKTNRFGLNVVLLGWAFHRRGDDDMARMMLREAPERLTGHFLADSAPRVHAWFEAKRASWQISDDEMAYDDFPLPG</sequence>
<dbReference type="KEGG" id="hoh:Hoch_6040"/>
<dbReference type="HOGENOM" id="CLU_833586_0_0_7"/>
<evidence type="ECO:0000313" key="3">
    <source>
        <dbReference type="Proteomes" id="UP000001880"/>
    </source>
</evidence>
<keyword evidence="1" id="KW-0812">Transmembrane</keyword>
<reference evidence="2 3" key="1">
    <citation type="journal article" date="2010" name="Stand. Genomic Sci.">
        <title>Complete genome sequence of Haliangium ochraceum type strain (SMP-2).</title>
        <authorList>
            <consortium name="US DOE Joint Genome Institute (JGI-PGF)"/>
            <person name="Ivanova N."/>
            <person name="Daum C."/>
            <person name="Lang E."/>
            <person name="Abt B."/>
            <person name="Kopitz M."/>
            <person name="Saunders E."/>
            <person name="Lapidus A."/>
            <person name="Lucas S."/>
            <person name="Glavina Del Rio T."/>
            <person name="Nolan M."/>
            <person name="Tice H."/>
            <person name="Copeland A."/>
            <person name="Cheng J.F."/>
            <person name="Chen F."/>
            <person name="Bruce D."/>
            <person name="Goodwin L."/>
            <person name="Pitluck S."/>
            <person name="Mavromatis K."/>
            <person name="Pati A."/>
            <person name="Mikhailova N."/>
            <person name="Chen A."/>
            <person name="Palaniappan K."/>
            <person name="Land M."/>
            <person name="Hauser L."/>
            <person name="Chang Y.J."/>
            <person name="Jeffries C.D."/>
            <person name="Detter J.C."/>
            <person name="Brettin T."/>
            <person name="Rohde M."/>
            <person name="Goker M."/>
            <person name="Bristow J."/>
            <person name="Markowitz V."/>
            <person name="Eisen J.A."/>
            <person name="Hugenholtz P."/>
            <person name="Kyrpides N.C."/>
            <person name="Klenk H.P."/>
        </authorList>
    </citation>
    <scope>NUCLEOTIDE SEQUENCE [LARGE SCALE GENOMIC DNA]</scope>
    <source>
        <strain evidence="3">DSM 14365 / CIP 107738 / JCM 11303 / AJ 13395 / SMP-2</strain>
    </source>
</reference>
<dbReference type="SUPFAM" id="SSF48452">
    <property type="entry name" value="TPR-like"/>
    <property type="match status" value="1"/>
</dbReference>
<keyword evidence="1" id="KW-1133">Transmembrane helix</keyword>
<protein>
    <recommendedName>
        <fullName evidence="4">Tetratricopeptide repeat protein</fullName>
    </recommendedName>
</protein>
<gene>
    <name evidence="2" type="ordered locus">Hoch_6040</name>
</gene>
<dbReference type="Proteomes" id="UP000001880">
    <property type="component" value="Chromosome"/>
</dbReference>
<proteinExistence type="predicted"/>
<dbReference type="STRING" id="502025.Hoch_6040"/>
<accession>D0LK08</accession>
<evidence type="ECO:0000256" key="1">
    <source>
        <dbReference type="SAM" id="Phobius"/>
    </source>
</evidence>
<dbReference type="EMBL" id="CP001804">
    <property type="protein sequence ID" value="ACY18515.1"/>
    <property type="molecule type" value="Genomic_DNA"/>
</dbReference>
<feature type="transmembrane region" description="Helical" evidence="1">
    <location>
        <begin position="84"/>
        <end position="106"/>
    </location>
</feature>
<keyword evidence="3" id="KW-1185">Reference proteome</keyword>
<dbReference type="InterPro" id="IPR011990">
    <property type="entry name" value="TPR-like_helical_dom_sf"/>
</dbReference>
<dbReference type="AlphaFoldDB" id="D0LK08"/>
<name>D0LK08_HALO1</name>